<keyword evidence="3" id="KW-1185">Reference proteome</keyword>
<reference evidence="2" key="1">
    <citation type="submission" date="2020-08" db="EMBL/GenBank/DDBJ databases">
        <title>Multicomponent nature underlies the extraordinary mechanical properties of spider dragline silk.</title>
        <authorList>
            <person name="Kono N."/>
            <person name="Nakamura H."/>
            <person name="Mori M."/>
            <person name="Yoshida Y."/>
            <person name="Ohtoshi R."/>
            <person name="Malay A.D."/>
            <person name="Moran D.A.P."/>
            <person name="Tomita M."/>
            <person name="Numata K."/>
            <person name="Arakawa K."/>
        </authorList>
    </citation>
    <scope>NUCLEOTIDE SEQUENCE</scope>
</reference>
<accession>A0A8X6PNM0</accession>
<dbReference type="EMBL" id="BMAW01071994">
    <property type="protein sequence ID" value="GFT80729.1"/>
    <property type="molecule type" value="Genomic_DNA"/>
</dbReference>
<evidence type="ECO:0000256" key="1">
    <source>
        <dbReference type="SAM" id="MobiDB-lite"/>
    </source>
</evidence>
<dbReference type="Proteomes" id="UP000887013">
    <property type="component" value="Unassembled WGS sequence"/>
</dbReference>
<feature type="region of interest" description="Disordered" evidence="1">
    <location>
        <begin position="1"/>
        <end position="33"/>
    </location>
</feature>
<feature type="compositionally biased region" description="Basic and acidic residues" evidence="1">
    <location>
        <begin position="16"/>
        <end position="26"/>
    </location>
</feature>
<organism evidence="2 3">
    <name type="scientific">Nephila pilipes</name>
    <name type="common">Giant wood spider</name>
    <name type="synonym">Nephila maculata</name>
    <dbReference type="NCBI Taxonomy" id="299642"/>
    <lineage>
        <taxon>Eukaryota</taxon>
        <taxon>Metazoa</taxon>
        <taxon>Ecdysozoa</taxon>
        <taxon>Arthropoda</taxon>
        <taxon>Chelicerata</taxon>
        <taxon>Arachnida</taxon>
        <taxon>Araneae</taxon>
        <taxon>Araneomorphae</taxon>
        <taxon>Entelegynae</taxon>
        <taxon>Araneoidea</taxon>
        <taxon>Nephilidae</taxon>
        <taxon>Nephila</taxon>
    </lineage>
</organism>
<evidence type="ECO:0000313" key="2">
    <source>
        <dbReference type="EMBL" id="GFT80729.1"/>
    </source>
</evidence>
<gene>
    <name evidence="2" type="primary">Wcon_01245</name>
    <name evidence="2" type="ORF">NPIL_517251</name>
</gene>
<proteinExistence type="predicted"/>
<dbReference type="AlphaFoldDB" id="A0A8X6PNM0"/>
<protein>
    <submittedName>
        <fullName evidence="2">Ankyrin repeat domain protein</fullName>
    </submittedName>
</protein>
<comment type="caution">
    <text evidence="2">The sequence shown here is derived from an EMBL/GenBank/DDBJ whole genome shotgun (WGS) entry which is preliminary data.</text>
</comment>
<sequence length="416" mass="47046">MGWNLFGGLIPPTANHTEEKEHRHSGDSGTEEEFEILERGEIKERRYSGDSEFQLTQSLLSQVKADENNENVKSGGVAYKDLHRMNFVINGQEIDRNFINKLHADLIKNDKGKKNYRLFAKYVFIKMFKHAKAEVPDDHILEELITSCNQAGYLALLPIQMHNILKEYQLSLNDPDKETIYIDCSDENCVSINYKSSIIVRNDDDPEKEICELGSSLEFTLRFQNGKVEYENGKVTLTIPEQLKDYKVGRKSLLGDIKSCFEDAGNAVVESLVENIGEGPKSFVLDLPAEVDSDSFDIIPKNAVFDLGHIPELVKKAVDAKDVKALSDHIRIVQTCVTHVSPKEGLSVVEKTLEIVSGFIEEQGEAWRCYPTVPIASHIYSAKQQYYDGYISLEDYERVGDLGKILCKIKSDLIKM</sequence>
<dbReference type="OrthoDB" id="10254947at2759"/>
<evidence type="ECO:0000313" key="3">
    <source>
        <dbReference type="Proteomes" id="UP000887013"/>
    </source>
</evidence>
<name>A0A8X6PNM0_NEPPI</name>